<evidence type="ECO:0000313" key="1">
    <source>
        <dbReference type="EMBL" id="MBO3085461.1"/>
    </source>
</evidence>
<gene>
    <name evidence="1" type="ORF">J4035_12505</name>
</gene>
<dbReference type="EMBL" id="JAGFBM010000007">
    <property type="protein sequence ID" value="MBO3085461.1"/>
    <property type="molecule type" value="Genomic_DNA"/>
</dbReference>
<organism evidence="1 2">
    <name type="scientific">Cellulomonas fengjieae</name>
    <dbReference type="NCBI Taxonomy" id="2819978"/>
    <lineage>
        <taxon>Bacteria</taxon>
        <taxon>Bacillati</taxon>
        <taxon>Actinomycetota</taxon>
        <taxon>Actinomycetes</taxon>
        <taxon>Micrococcales</taxon>
        <taxon>Cellulomonadaceae</taxon>
        <taxon>Cellulomonas</taxon>
    </lineage>
</organism>
<proteinExistence type="predicted"/>
<comment type="caution">
    <text evidence="1">The sequence shown here is derived from an EMBL/GenBank/DDBJ whole genome shotgun (WGS) entry which is preliminary data.</text>
</comment>
<reference evidence="1 2" key="1">
    <citation type="submission" date="2021-03" db="EMBL/GenBank/DDBJ databases">
        <title>novel species in genus Cellulomonas.</title>
        <authorList>
            <person name="Zhang G."/>
        </authorList>
    </citation>
    <scope>NUCLEOTIDE SEQUENCE [LARGE SCALE GENOMIC DNA]</scope>
    <source>
        <strain evidence="2">zg-ZUI188</strain>
    </source>
</reference>
<evidence type="ECO:0000313" key="2">
    <source>
        <dbReference type="Proteomes" id="UP000678317"/>
    </source>
</evidence>
<evidence type="ECO:0008006" key="3">
    <source>
        <dbReference type="Google" id="ProtNLM"/>
    </source>
</evidence>
<sequence>MGPALVRVSRAAGLPPPWPDVHGLAFRWQEDGRLSDVLLSSTGNGRLGRFVLSPRRGAWSGWFTSVMPFRTGEGPVLLAACPTAAARGGDAPVVDVVLLSARAGGPWHRWGRLTASAVDPEGIRFDPVLHAPAGLGTYPWAAALRLPAYRRARRPLR</sequence>
<protein>
    <recommendedName>
        <fullName evidence="3">Phosphodiesterase</fullName>
    </recommendedName>
</protein>
<name>A0ABS3SKH6_9CELL</name>
<keyword evidence="2" id="KW-1185">Reference proteome</keyword>
<accession>A0ABS3SKH6</accession>
<dbReference type="Proteomes" id="UP000678317">
    <property type="component" value="Unassembled WGS sequence"/>
</dbReference>